<dbReference type="PANTHER" id="PTHR35335">
    <property type="entry name" value="UPF0716 PROTEIN FXSA"/>
    <property type="match status" value="1"/>
</dbReference>
<proteinExistence type="predicted"/>
<comment type="caution">
    <text evidence="2">The sequence shown here is derived from an EMBL/GenBank/DDBJ whole genome shotgun (WGS) entry which is preliminary data.</text>
</comment>
<dbReference type="InterPro" id="IPR007313">
    <property type="entry name" value="FxsA"/>
</dbReference>
<evidence type="ECO:0000313" key="3">
    <source>
        <dbReference type="Proteomes" id="UP000017148"/>
    </source>
</evidence>
<dbReference type="PANTHER" id="PTHR35335:SF1">
    <property type="entry name" value="UPF0716 PROTEIN FXSA"/>
    <property type="match status" value="1"/>
</dbReference>
<sequence>MLLRLLLLFILIPLFELYALLTLGAHFGALPTLAIILGTGVIGAFLARIQGLSLLGEIQGDLQAGRVPAVKMIDGLILFCAGVILLIPGLFTDILGLLLLTPMGRKGLRAYLKGVFMHHRGHPKGTFYTILSDEHERHIP</sequence>
<dbReference type="EMBL" id="ASJR01000002">
    <property type="protein sequence ID" value="ERP39159.1"/>
    <property type="molecule type" value="Genomic_DNA"/>
</dbReference>
<dbReference type="GO" id="GO:0016020">
    <property type="term" value="C:membrane"/>
    <property type="evidence" value="ECO:0007669"/>
    <property type="project" value="InterPro"/>
</dbReference>
<keyword evidence="3" id="KW-1185">Reference proteome</keyword>
<dbReference type="eggNOG" id="COG3030">
    <property type="taxonomic scope" value="Bacteria"/>
</dbReference>
<dbReference type="Pfam" id="PF04186">
    <property type="entry name" value="FxsA"/>
    <property type="match status" value="1"/>
</dbReference>
<feature type="transmembrane region" description="Helical" evidence="1">
    <location>
        <begin position="76"/>
        <end position="100"/>
    </location>
</feature>
<keyword evidence="1" id="KW-0472">Membrane</keyword>
<evidence type="ECO:0000313" key="2">
    <source>
        <dbReference type="EMBL" id="ERP39159.1"/>
    </source>
</evidence>
<dbReference type="Proteomes" id="UP000017148">
    <property type="component" value="Unassembled WGS sequence"/>
</dbReference>
<name>U7D9T0_9BACT</name>
<organism evidence="2 3">
    <name type="scientific">Chitinivibrio alkaliphilus ACht1</name>
    <dbReference type="NCBI Taxonomy" id="1313304"/>
    <lineage>
        <taxon>Bacteria</taxon>
        <taxon>Pseudomonadati</taxon>
        <taxon>Fibrobacterota</taxon>
        <taxon>Chitinivibrionia</taxon>
        <taxon>Chitinivibrionales</taxon>
        <taxon>Chitinivibrionaceae</taxon>
        <taxon>Chitinivibrio</taxon>
    </lineage>
</organism>
<dbReference type="RefSeq" id="WP_022635872.1">
    <property type="nucleotide sequence ID" value="NZ_ASJR01000002.1"/>
</dbReference>
<dbReference type="AlphaFoldDB" id="U7D9T0"/>
<accession>U7D9T0</accession>
<dbReference type="STRING" id="1313304.CALK_0329"/>
<keyword evidence="1" id="KW-0812">Transmembrane</keyword>
<reference evidence="2 3" key="1">
    <citation type="journal article" date="2013" name="Environ. Microbiol.">
        <title>Genome analysis of Chitinivibrio alkaliphilus gen. nov., sp. nov., a novel extremely haloalkaliphilic anaerobic chitinolytic bacterium from the candidate phylum Termite Group 3.</title>
        <authorList>
            <person name="Sorokin D.Y."/>
            <person name="Gumerov V.M."/>
            <person name="Rakitin A.L."/>
            <person name="Beletsky A.V."/>
            <person name="Damste J.S."/>
            <person name="Muyzer G."/>
            <person name="Mardanov A.V."/>
            <person name="Ravin N.V."/>
        </authorList>
    </citation>
    <scope>NUCLEOTIDE SEQUENCE [LARGE SCALE GENOMIC DNA]</scope>
    <source>
        <strain evidence="2 3">ACht1</strain>
    </source>
</reference>
<feature type="transmembrane region" description="Helical" evidence="1">
    <location>
        <begin position="29"/>
        <end position="47"/>
    </location>
</feature>
<keyword evidence="1" id="KW-1133">Transmembrane helix</keyword>
<dbReference type="OrthoDB" id="9792788at2"/>
<evidence type="ECO:0000256" key="1">
    <source>
        <dbReference type="SAM" id="Phobius"/>
    </source>
</evidence>
<gene>
    <name evidence="2" type="ORF">CALK_0329</name>
</gene>
<protein>
    <submittedName>
        <fullName evidence="2">FxsA cytoplasmic membrane protein</fullName>
    </submittedName>
</protein>
<dbReference type="NCBIfam" id="NF008528">
    <property type="entry name" value="PRK11463.1-2"/>
    <property type="match status" value="1"/>
</dbReference>